<name>A0ABR4G032_9EURO</name>
<feature type="compositionally biased region" description="Polar residues" evidence="1">
    <location>
        <begin position="14"/>
        <end position="29"/>
    </location>
</feature>
<feature type="compositionally biased region" description="Basic and acidic residues" evidence="1">
    <location>
        <begin position="169"/>
        <end position="179"/>
    </location>
</feature>
<evidence type="ECO:0000313" key="2">
    <source>
        <dbReference type="EMBL" id="KAL2788871.1"/>
    </source>
</evidence>
<keyword evidence="3" id="KW-1185">Reference proteome</keyword>
<evidence type="ECO:0000313" key="3">
    <source>
        <dbReference type="Proteomes" id="UP001610563"/>
    </source>
</evidence>
<proteinExistence type="predicted"/>
<accession>A0ABR4G032</accession>
<feature type="region of interest" description="Disordered" evidence="1">
    <location>
        <begin position="1"/>
        <end position="86"/>
    </location>
</feature>
<sequence length="206" mass="23153">MKERNPSLLDPLHSSPTLTSVDSHPSITSKFKPPTGPEESLQLDGHHVRTNEDSQDTINDPGFLDTNKLVGTSVQKPKKKTKPGFYDLMNDDDTYATVTESAVYIDGVYLPRVSALETGSLSDEGSRKRASSIGSVGRPRRVRFRQPPSPSPKPERDTLSRRWLNALDQSRREHEDKARARARQARRAAEEKDHLSSKPERSVKRQ</sequence>
<feature type="compositionally biased region" description="Basic and acidic residues" evidence="1">
    <location>
        <begin position="187"/>
        <end position="206"/>
    </location>
</feature>
<reference evidence="2 3" key="1">
    <citation type="submission" date="2024-07" db="EMBL/GenBank/DDBJ databases">
        <title>Section-level genome sequencing and comparative genomics of Aspergillus sections Usti and Cavernicolus.</title>
        <authorList>
            <consortium name="Lawrence Berkeley National Laboratory"/>
            <person name="Nybo J.L."/>
            <person name="Vesth T.C."/>
            <person name="Theobald S."/>
            <person name="Frisvad J.C."/>
            <person name="Larsen T.O."/>
            <person name="Kjaerboelling I."/>
            <person name="Rothschild-Mancinelli K."/>
            <person name="Lyhne E.K."/>
            <person name="Kogle M.E."/>
            <person name="Barry K."/>
            <person name="Clum A."/>
            <person name="Na H."/>
            <person name="Ledsgaard L."/>
            <person name="Lin J."/>
            <person name="Lipzen A."/>
            <person name="Kuo A."/>
            <person name="Riley R."/>
            <person name="Mondo S."/>
            <person name="Labutti K."/>
            <person name="Haridas S."/>
            <person name="Pangalinan J."/>
            <person name="Salamov A.A."/>
            <person name="Simmons B.A."/>
            <person name="Magnuson J.K."/>
            <person name="Chen J."/>
            <person name="Drula E."/>
            <person name="Henrissat B."/>
            <person name="Wiebenga A."/>
            <person name="Lubbers R.J."/>
            <person name="Gomes A.C."/>
            <person name="Makela M.R."/>
            <person name="Stajich J."/>
            <person name="Grigoriev I.V."/>
            <person name="Mortensen U.H."/>
            <person name="De Vries R.P."/>
            <person name="Baker S.E."/>
            <person name="Andersen M.R."/>
        </authorList>
    </citation>
    <scope>NUCLEOTIDE SEQUENCE [LARGE SCALE GENOMIC DNA]</scope>
    <source>
        <strain evidence="2 3">CBS 209.92</strain>
    </source>
</reference>
<dbReference type="Proteomes" id="UP001610563">
    <property type="component" value="Unassembled WGS sequence"/>
</dbReference>
<protein>
    <submittedName>
        <fullName evidence="2">Uncharacterized protein</fullName>
    </submittedName>
</protein>
<feature type="region of interest" description="Disordered" evidence="1">
    <location>
        <begin position="119"/>
        <end position="206"/>
    </location>
</feature>
<evidence type="ECO:0000256" key="1">
    <source>
        <dbReference type="SAM" id="MobiDB-lite"/>
    </source>
</evidence>
<comment type="caution">
    <text evidence="2">The sequence shown here is derived from an EMBL/GenBank/DDBJ whole genome shotgun (WGS) entry which is preliminary data.</text>
</comment>
<gene>
    <name evidence="2" type="ORF">BJX66DRAFT_247832</name>
</gene>
<dbReference type="EMBL" id="JBFTWV010000072">
    <property type="protein sequence ID" value="KAL2788871.1"/>
    <property type="molecule type" value="Genomic_DNA"/>
</dbReference>
<organism evidence="2 3">
    <name type="scientific">Aspergillus keveii</name>
    <dbReference type="NCBI Taxonomy" id="714993"/>
    <lineage>
        <taxon>Eukaryota</taxon>
        <taxon>Fungi</taxon>
        <taxon>Dikarya</taxon>
        <taxon>Ascomycota</taxon>
        <taxon>Pezizomycotina</taxon>
        <taxon>Eurotiomycetes</taxon>
        <taxon>Eurotiomycetidae</taxon>
        <taxon>Eurotiales</taxon>
        <taxon>Aspergillaceae</taxon>
        <taxon>Aspergillus</taxon>
        <taxon>Aspergillus subgen. Nidulantes</taxon>
    </lineage>
</organism>